<dbReference type="Proteomes" id="UP000050640">
    <property type="component" value="Unplaced"/>
</dbReference>
<proteinExistence type="predicted"/>
<reference evidence="2" key="1">
    <citation type="submission" date="2017-02" db="UniProtKB">
        <authorList>
            <consortium name="WormBaseParasite"/>
        </authorList>
    </citation>
    <scope>IDENTIFICATION</scope>
</reference>
<sequence>MRCTAALWKEYESQRQHIQLEFAKQLRANMTTLIGNVEHADVLLVAADGSKLPAHQCILRQRAPGFFKTHIEPTLKASPHEASHRILEVAVGDIDFAGLKFFIRLILPIIYRAVYTEDEASQLPESGIIATDMVDKENDKVHA</sequence>
<protein>
    <submittedName>
        <fullName evidence="2">BTB domain-containing protein</fullName>
    </submittedName>
</protein>
<dbReference type="Gene3D" id="3.30.710.10">
    <property type="entry name" value="Potassium Channel Kv1.1, Chain A"/>
    <property type="match status" value="1"/>
</dbReference>
<name>A0A0R3RQL6_9BILA</name>
<accession>A0A0R3RQL6</accession>
<dbReference type="InterPro" id="IPR011333">
    <property type="entry name" value="SKP1/BTB/POZ_sf"/>
</dbReference>
<evidence type="ECO:0000313" key="1">
    <source>
        <dbReference type="Proteomes" id="UP000050640"/>
    </source>
</evidence>
<dbReference type="WBParaSite" id="EEL_0000398001-mRNA-1">
    <property type="protein sequence ID" value="EEL_0000398001-mRNA-1"/>
    <property type="gene ID" value="EEL_0000398001"/>
</dbReference>
<dbReference type="AlphaFoldDB" id="A0A0R3RQL6"/>
<evidence type="ECO:0000313" key="2">
    <source>
        <dbReference type="WBParaSite" id="EEL_0000398001-mRNA-1"/>
    </source>
</evidence>
<keyword evidence="1" id="KW-1185">Reference proteome</keyword>
<dbReference type="STRING" id="1147741.A0A0R3RQL6"/>
<organism evidence="1 2">
    <name type="scientific">Elaeophora elaphi</name>
    <dbReference type="NCBI Taxonomy" id="1147741"/>
    <lineage>
        <taxon>Eukaryota</taxon>
        <taxon>Metazoa</taxon>
        <taxon>Ecdysozoa</taxon>
        <taxon>Nematoda</taxon>
        <taxon>Chromadorea</taxon>
        <taxon>Rhabditida</taxon>
        <taxon>Spirurina</taxon>
        <taxon>Spiruromorpha</taxon>
        <taxon>Filarioidea</taxon>
        <taxon>Onchocercidae</taxon>
        <taxon>Elaeophora</taxon>
    </lineage>
</organism>